<evidence type="ECO:0008006" key="4">
    <source>
        <dbReference type="Google" id="ProtNLM"/>
    </source>
</evidence>
<evidence type="ECO:0000256" key="1">
    <source>
        <dbReference type="SAM" id="MobiDB-lite"/>
    </source>
</evidence>
<evidence type="ECO:0000313" key="3">
    <source>
        <dbReference type="Proteomes" id="UP001172457"/>
    </source>
</evidence>
<accession>A0AA38SYZ0</accession>
<dbReference type="PANTHER" id="PTHR47592">
    <property type="entry name" value="PBF68 PROTEIN"/>
    <property type="match status" value="1"/>
</dbReference>
<dbReference type="PANTHER" id="PTHR47592:SF31">
    <property type="entry name" value="ZINC FINGER, CCHC-TYPE-RELATED"/>
    <property type="match status" value="1"/>
</dbReference>
<dbReference type="AlphaFoldDB" id="A0AA38SYZ0"/>
<name>A0AA38SYZ0_9ASTR</name>
<comment type="caution">
    <text evidence="2">The sequence shown here is derived from an EMBL/GenBank/DDBJ whole genome shotgun (WGS) entry which is preliminary data.</text>
</comment>
<keyword evidence="3" id="KW-1185">Reference proteome</keyword>
<feature type="region of interest" description="Disordered" evidence="1">
    <location>
        <begin position="262"/>
        <end position="287"/>
    </location>
</feature>
<feature type="compositionally biased region" description="Acidic residues" evidence="1">
    <location>
        <begin position="265"/>
        <end position="285"/>
    </location>
</feature>
<organism evidence="2 3">
    <name type="scientific">Centaurea solstitialis</name>
    <name type="common">yellow star-thistle</name>
    <dbReference type="NCBI Taxonomy" id="347529"/>
    <lineage>
        <taxon>Eukaryota</taxon>
        <taxon>Viridiplantae</taxon>
        <taxon>Streptophyta</taxon>
        <taxon>Embryophyta</taxon>
        <taxon>Tracheophyta</taxon>
        <taxon>Spermatophyta</taxon>
        <taxon>Magnoliopsida</taxon>
        <taxon>eudicotyledons</taxon>
        <taxon>Gunneridae</taxon>
        <taxon>Pentapetalae</taxon>
        <taxon>asterids</taxon>
        <taxon>campanulids</taxon>
        <taxon>Asterales</taxon>
        <taxon>Asteraceae</taxon>
        <taxon>Carduoideae</taxon>
        <taxon>Cardueae</taxon>
        <taxon>Centaureinae</taxon>
        <taxon>Centaurea</taxon>
    </lineage>
</organism>
<dbReference type="EMBL" id="JARYMX010000006">
    <property type="protein sequence ID" value="KAJ9545321.1"/>
    <property type="molecule type" value="Genomic_DNA"/>
</dbReference>
<reference evidence="2" key="1">
    <citation type="submission" date="2023-03" db="EMBL/GenBank/DDBJ databases">
        <title>Chromosome-scale reference genome and RAD-based genetic map of yellow starthistle (Centaurea solstitialis) reveal putative structural variation and QTLs associated with invader traits.</title>
        <authorList>
            <person name="Reatini B."/>
            <person name="Cang F.A."/>
            <person name="Jiang Q."/>
            <person name="Mckibben M.T.W."/>
            <person name="Barker M.S."/>
            <person name="Rieseberg L.H."/>
            <person name="Dlugosch K.M."/>
        </authorList>
    </citation>
    <scope>NUCLEOTIDE SEQUENCE</scope>
    <source>
        <strain evidence="2">CAN-66</strain>
        <tissue evidence="2">Leaf</tissue>
    </source>
</reference>
<sequence length="517" mass="57470">MVDDKPILEQVHELQVLVNKMNNLTIPLPEISQVGAIVDKLPPSWKDFSKRMMHKYKDYSLDDLLKHLRIEEETRNRDKRGKAPTNVHSVQVGGKGKEGLNMLDPLKSGTRGQSSSQRNIKRIGNCHVCGETRHYAKECTMRKSGTSGTISAVDEIENLVTNLSLEEIDMLAVNGSVVLAAKGGWYFDTRATIHVCDFRDKFVEYHEVHYGKQETVANRNRADVVGIWNGGDGVIVFVKDDRFVGRAYHDRSMYMISLKDHADDTDSDSDDNVNEVSDDESDDESIGSNVMVVDEVASGSDSISDSFVFPVDAFEFENGSGRSSEILFIVKNTVHRQKYCSSSEALFTRVLFTRTSDLEATVEQHKAKVAATIAEESKRLDLMQEMIENNNAETDKQMVEVLRLLKTLKPPTTIAAANHLIPQPPPTFTPTNSLPLPRHTTPMPPPTHPLSQPIVTEPPADANMIFNHKPTEGIPNFRKELQVTLSKSDSYGDTQLNPSPPLKIVSGGCTSIGKRVA</sequence>
<gene>
    <name evidence="2" type="ORF">OSB04_025028</name>
</gene>
<evidence type="ECO:0000313" key="2">
    <source>
        <dbReference type="EMBL" id="KAJ9545321.1"/>
    </source>
</evidence>
<protein>
    <recommendedName>
        <fullName evidence="4">CCHC-type domain-containing protein</fullName>
    </recommendedName>
</protein>
<feature type="region of interest" description="Disordered" evidence="1">
    <location>
        <begin position="74"/>
        <end position="117"/>
    </location>
</feature>
<dbReference type="Proteomes" id="UP001172457">
    <property type="component" value="Chromosome 6"/>
</dbReference>
<proteinExistence type="predicted"/>
<dbReference type="Pfam" id="PF14223">
    <property type="entry name" value="Retrotran_gag_2"/>
    <property type="match status" value="1"/>
</dbReference>